<gene>
    <name evidence="1" type="ORF">HPBE_LOCUS4559</name>
</gene>
<reference evidence="3" key="2">
    <citation type="submission" date="2019-09" db="UniProtKB">
        <authorList>
            <consortium name="WormBaseParasite"/>
        </authorList>
    </citation>
    <scope>IDENTIFICATION</scope>
</reference>
<evidence type="ECO:0000313" key="1">
    <source>
        <dbReference type="EMBL" id="VDO61637.1"/>
    </source>
</evidence>
<evidence type="ECO:0000313" key="2">
    <source>
        <dbReference type="Proteomes" id="UP000050761"/>
    </source>
</evidence>
<dbReference type="EMBL" id="UZAH01025330">
    <property type="protein sequence ID" value="VDO61637.1"/>
    <property type="molecule type" value="Genomic_DNA"/>
</dbReference>
<dbReference type="Proteomes" id="UP000050761">
    <property type="component" value="Unassembled WGS sequence"/>
</dbReference>
<keyword evidence="2" id="KW-1185">Reference proteome</keyword>
<proteinExistence type="predicted"/>
<name>A0A183FE13_HELPZ</name>
<protein>
    <submittedName>
        <fullName evidence="3">Transposase</fullName>
    </submittedName>
</protein>
<accession>A0A3P7XPJ5</accession>
<dbReference type="AlphaFoldDB" id="A0A183FE13"/>
<reference evidence="1 2" key="1">
    <citation type="submission" date="2018-11" db="EMBL/GenBank/DDBJ databases">
        <authorList>
            <consortium name="Pathogen Informatics"/>
        </authorList>
    </citation>
    <scope>NUCLEOTIDE SEQUENCE [LARGE SCALE GENOMIC DNA]</scope>
</reference>
<dbReference type="WBParaSite" id="HPBE_0000455801-mRNA-1">
    <property type="protein sequence ID" value="HPBE_0000455801-mRNA-1"/>
    <property type="gene ID" value="HPBE_0000455801"/>
</dbReference>
<accession>A0A183FE13</accession>
<evidence type="ECO:0000313" key="3">
    <source>
        <dbReference type="WBParaSite" id="HPBE_0000455801-mRNA-1"/>
    </source>
</evidence>
<sequence>MTCGILLPKKCLHGNGSSRCSEISVRSGLIHANQGGFSKADLASDATSADDVRYARDTGLPFNLAATVYKHAIITIANLQITGNRQARTTSAAGTG</sequence>
<organism evidence="2 3">
    <name type="scientific">Heligmosomoides polygyrus</name>
    <name type="common">Parasitic roundworm</name>
    <dbReference type="NCBI Taxonomy" id="6339"/>
    <lineage>
        <taxon>Eukaryota</taxon>
        <taxon>Metazoa</taxon>
        <taxon>Ecdysozoa</taxon>
        <taxon>Nematoda</taxon>
        <taxon>Chromadorea</taxon>
        <taxon>Rhabditida</taxon>
        <taxon>Rhabditina</taxon>
        <taxon>Rhabditomorpha</taxon>
        <taxon>Strongyloidea</taxon>
        <taxon>Heligmosomidae</taxon>
        <taxon>Heligmosomoides</taxon>
    </lineage>
</organism>